<evidence type="ECO:0000313" key="2">
    <source>
        <dbReference type="EMBL" id="KMM39514.1"/>
    </source>
</evidence>
<feature type="transmembrane region" description="Helical" evidence="1">
    <location>
        <begin position="12"/>
        <end position="34"/>
    </location>
</feature>
<name>A0A0J6D5D6_9BACL</name>
<feature type="transmembrane region" description="Helical" evidence="1">
    <location>
        <begin position="55"/>
        <end position="73"/>
    </location>
</feature>
<feature type="transmembrane region" description="Helical" evidence="1">
    <location>
        <begin position="189"/>
        <end position="209"/>
    </location>
</feature>
<dbReference type="EMBL" id="LELK01000001">
    <property type="protein sequence ID" value="KMM39514.1"/>
    <property type="molecule type" value="Genomic_DNA"/>
</dbReference>
<reference evidence="2" key="1">
    <citation type="submission" date="2015-06" db="EMBL/GenBank/DDBJ databases">
        <authorList>
            <person name="Liu B."/>
            <person name="Wang J."/>
            <person name="Zhu Y."/>
            <person name="Liu G."/>
            <person name="Chen Q."/>
            <person name="Zheng C."/>
            <person name="Che J."/>
            <person name="Ge C."/>
            <person name="Shi H."/>
            <person name="Pan Z."/>
            <person name="Liu X."/>
        </authorList>
    </citation>
    <scope>NUCLEOTIDE SEQUENCE [LARGE SCALE GENOMIC DNA]</scope>
    <source>
        <strain evidence="2">DSM 16346</strain>
    </source>
</reference>
<dbReference type="PANTHER" id="PTHR37308:SF1">
    <property type="entry name" value="POLYPRENYL-PHOSPHATE TRANSPORTER"/>
    <property type="match status" value="1"/>
</dbReference>
<dbReference type="InterPro" id="IPR007163">
    <property type="entry name" value="VCA0040-like"/>
</dbReference>
<feature type="transmembrane region" description="Helical" evidence="1">
    <location>
        <begin position="85"/>
        <end position="101"/>
    </location>
</feature>
<keyword evidence="1" id="KW-0812">Transmembrane</keyword>
<accession>A0A0J6D5D6</accession>
<keyword evidence="3" id="KW-1185">Reference proteome</keyword>
<keyword evidence="1" id="KW-0472">Membrane</keyword>
<dbReference type="OrthoDB" id="9793746at2"/>
<feature type="transmembrane region" description="Helical" evidence="1">
    <location>
        <begin position="151"/>
        <end position="177"/>
    </location>
</feature>
<gene>
    <name evidence="2" type="ORF">AB986_10070</name>
</gene>
<keyword evidence="1" id="KW-1133">Transmembrane helix</keyword>
<sequence>MFVWRNIYRGLLMGVSDLIPGVSGGTIAMVLGIYRRLISGINGLMSKKWKKELGFFIPLLIGVGLALLLVSQLMEKLLNDYPQPTFFFFIGLIIGVVPFLLRKVEYKKTFEPVHYGLLLLAAVLIASTLFLKGEGSGEIMKSLSTMDYVTLFFSGWLASTAMILPGVSGSFVLLLLGSYQTVIHGLSSFQIPLLLTVGAGIIIGLSLTGKLISLLLKKYTVATYSVMIGLVIGSVVVLYPGFKSDIMLGIASVVTLLLGLGAAFILGKIEHKQGNTD</sequence>
<feature type="transmembrane region" description="Helical" evidence="1">
    <location>
        <begin position="221"/>
        <end position="239"/>
    </location>
</feature>
<feature type="transmembrane region" description="Helical" evidence="1">
    <location>
        <begin position="113"/>
        <end position="131"/>
    </location>
</feature>
<dbReference type="Pfam" id="PF04018">
    <property type="entry name" value="VCA0040-like"/>
    <property type="match status" value="1"/>
</dbReference>
<dbReference type="PATRIC" id="fig|157733.3.peg.4322"/>
<dbReference type="Proteomes" id="UP000035996">
    <property type="component" value="Unassembled WGS sequence"/>
</dbReference>
<comment type="caution">
    <text evidence="2">The sequence shown here is derived from an EMBL/GenBank/DDBJ whole genome shotgun (WGS) entry which is preliminary data.</text>
</comment>
<evidence type="ECO:0000313" key="3">
    <source>
        <dbReference type="Proteomes" id="UP000035996"/>
    </source>
</evidence>
<dbReference type="PANTHER" id="PTHR37308">
    <property type="entry name" value="INTEGRAL MEMBRANE PROTEIN"/>
    <property type="match status" value="1"/>
</dbReference>
<feature type="transmembrane region" description="Helical" evidence="1">
    <location>
        <begin position="246"/>
        <end position="267"/>
    </location>
</feature>
<dbReference type="AlphaFoldDB" id="A0A0J6D5D6"/>
<protein>
    <submittedName>
        <fullName evidence="2">Membrane protein</fullName>
    </submittedName>
</protein>
<proteinExistence type="predicted"/>
<organism evidence="2 3">
    <name type="scientific">Guptibacillus hwajinpoensis</name>
    <dbReference type="NCBI Taxonomy" id="208199"/>
    <lineage>
        <taxon>Bacteria</taxon>
        <taxon>Bacillati</taxon>
        <taxon>Bacillota</taxon>
        <taxon>Bacilli</taxon>
        <taxon>Bacillales</taxon>
        <taxon>Guptibacillaceae</taxon>
        <taxon>Guptibacillus</taxon>
    </lineage>
</organism>
<evidence type="ECO:0000256" key="1">
    <source>
        <dbReference type="SAM" id="Phobius"/>
    </source>
</evidence>
<dbReference type="STRING" id="157733.AB986_10070"/>
<dbReference type="RefSeq" id="WP_048310685.1">
    <property type="nucleotide sequence ID" value="NZ_CP119526.1"/>
</dbReference>